<accession>A0A107AFB9</accession>
<proteinExistence type="predicted"/>
<dbReference type="GO" id="GO:0016758">
    <property type="term" value="F:hexosyltransferase activity"/>
    <property type="evidence" value="ECO:0007669"/>
    <property type="project" value="InterPro"/>
</dbReference>
<reference evidence="2 3" key="1">
    <citation type="submission" date="2015-11" db="EMBL/GenBank/DDBJ databases">
        <title>Expanding the genomic diversity of Burkholderia species for the development of highly accurate diagnostics.</title>
        <authorList>
            <person name="Sahl J."/>
            <person name="Keim P."/>
            <person name="Wagner D."/>
        </authorList>
    </citation>
    <scope>NUCLEOTIDE SEQUENCE [LARGE SCALE GENOMIC DNA]</scope>
    <source>
        <strain evidence="2 3">MSMB1960WGS</strain>
    </source>
</reference>
<name>A0A107AFB9_9BURK</name>
<comment type="caution">
    <text evidence="2">The sequence shown here is derived from an EMBL/GenBank/DDBJ whole genome shotgun (WGS) entry which is preliminary data.</text>
</comment>
<dbReference type="RefSeq" id="WP_059963136.1">
    <property type="nucleotide sequence ID" value="NZ_LOZN01000082.1"/>
</dbReference>
<sequence>MILLTVGTQKPFDRLIRLADAWAEHHPNVNIYAQTCDGAAYIPRNMKHRAFLSKEEIDALSARATLIVSHAGMGSILTARRLRKPIVVVPREHRLNEHRNDHQIDTARSLDGLPGMHVCWRDGDFATVVEAALGESGSAYPEPGGERSLDLVRKLANWVDSQ</sequence>
<dbReference type="EMBL" id="LPHB01000056">
    <property type="protein sequence ID" value="KWA58624.1"/>
    <property type="molecule type" value="Genomic_DNA"/>
</dbReference>
<dbReference type="AlphaFoldDB" id="A0A107AFB9"/>
<dbReference type="Gene3D" id="3.40.50.2000">
    <property type="entry name" value="Glycogen Phosphorylase B"/>
    <property type="match status" value="1"/>
</dbReference>
<keyword evidence="2" id="KW-0808">Transferase</keyword>
<dbReference type="InterPro" id="IPR007235">
    <property type="entry name" value="Glyco_trans_28_C"/>
</dbReference>
<dbReference type="SUPFAM" id="SSF53756">
    <property type="entry name" value="UDP-Glycosyltransferase/glycogen phosphorylase"/>
    <property type="match status" value="1"/>
</dbReference>
<feature type="domain" description="Glycosyl transferase family 28 C-terminal" evidence="1">
    <location>
        <begin position="1"/>
        <end position="107"/>
    </location>
</feature>
<dbReference type="Proteomes" id="UP000068603">
    <property type="component" value="Unassembled WGS sequence"/>
</dbReference>
<dbReference type="Pfam" id="PF04101">
    <property type="entry name" value="Glyco_tran_28_C"/>
    <property type="match status" value="1"/>
</dbReference>
<protein>
    <submittedName>
        <fullName evidence="2">Glycosyl transferase family 28</fullName>
    </submittedName>
</protein>
<gene>
    <name evidence="2" type="ORF">WT44_20860</name>
</gene>
<dbReference type="STRING" id="1503054.WT74_23255"/>
<evidence type="ECO:0000259" key="1">
    <source>
        <dbReference type="Pfam" id="PF04101"/>
    </source>
</evidence>
<evidence type="ECO:0000313" key="2">
    <source>
        <dbReference type="EMBL" id="KWA58624.1"/>
    </source>
</evidence>
<organism evidence="2">
    <name type="scientific">Burkholderia stagnalis</name>
    <dbReference type="NCBI Taxonomy" id="1503054"/>
    <lineage>
        <taxon>Bacteria</taxon>
        <taxon>Pseudomonadati</taxon>
        <taxon>Pseudomonadota</taxon>
        <taxon>Betaproteobacteria</taxon>
        <taxon>Burkholderiales</taxon>
        <taxon>Burkholderiaceae</taxon>
        <taxon>Burkholderia</taxon>
        <taxon>Burkholderia cepacia complex</taxon>
    </lineage>
</organism>
<evidence type="ECO:0000313" key="3">
    <source>
        <dbReference type="Proteomes" id="UP000068603"/>
    </source>
</evidence>